<dbReference type="Proteomes" id="UP000281391">
    <property type="component" value="Chromosome"/>
</dbReference>
<sequence>MVDEDEKVIAISQGEISALKKLIMYVKFSCDDVESLQYAGSYAINSFFDKLIEADCFGEHEKKFYRKRNLDNESVIMNKIEKYQDESISKMSQDTLQEVFRECLHPFKSE</sequence>
<organism evidence="1 2">
    <name type="scientific">Serratia odorifera</name>
    <dbReference type="NCBI Taxonomy" id="618"/>
    <lineage>
        <taxon>Bacteria</taxon>
        <taxon>Pseudomonadati</taxon>
        <taxon>Pseudomonadota</taxon>
        <taxon>Gammaproteobacteria</taxon>
        <taxon>Enterobacterales</taxon>
        <taxon>Yersiniaceae</taxon>
        <taxon>Serratia</taxon>
    </lineage>
</organism>
<accession>A0A3S4DDP2</accession>
<dbReference type="RefSeq" id="WP_004955754.1">
    <property type="nucleotide sequence ID" value="NZ_LR134117.1"/>
</dbReference>
<proteinExistence type="predicted"/>
<gene>
    <name evidence="1" type="ORF">NCTC11214_00983</name>
</gene>
<dbReference type="KEGG" id="sof:NCTC11214_00983"/>
<dbReference type="EMBL" id="LR134117">
    <property type="protein sequence ID" value="VDZ53206.1"/>
    <property type="molecule type" value="Genomic_DNA"/>
</dbReference>
<protein>
    <submittedName>
        <fullName evidence="1">Uncharacterized protein</fullName>
    </submittedName>
</protein>
<name>A0A3S4DDP2_SEROD</name>
<reference evidence="1 2" key="1">
    <citation type="submission" date="2018-12" db="EMBL/GenBank/DDBJ databases">
        <authorList>
            <consortium name="Pathogen Informatics"/>
        </authorList>
    </citation>
    <scope>NUCLEOTIDE SEQUENCE [LARGE SCALE GENOMIC DNA]</scope>
    <source>
        <strain evidence="1 2">NCTC11214</strain>
    </source>
</reference>
<evidence type="ECO:0000313" key="2">
    <source>
        <dbReference type="Proteomes" id="UP000281391"/>
    </source>
</evidence>
<dbReference type="AlphaFoldDB" id="A0A3S4DDP2"/>
<evidence type="ECO:0000313" key="1">
    <source>
        <dbReference type="EMBL" id="VDZ53206.1"/>
    </source>
</evidence>